<comment type="caution">
    <text evidence="2">The sequence shown here is derived from an EMBL/GenBank/DDBJ whole genome shotgun (WGS) entry which is preliminary data.</text>
</comment>
<feature type="region of interest" description="Disordered" evidence="1">
    <location>
        <begin position="69"/>
        <end position="116"/>
    </location>
</feature>
<dbReference type="Proteomes" id="UP000001396">
    <property type="component" value="Unassembled WGS sequence"/>
</dbReference>
<evidence type="ECO:0000313" key="3">
    <source>
        <dbReference type="Proteomes" id="UP000001396"/>
    </source>
</evidence>
<dbReference type="InterPro" id="IPR002060">
    <property type="entry name" value="Squ/phyt_synthse"/>
</dbReference>
<organism evidence="2 3">
    <name type="scientific">Heterostelium pallidum (strain ATCC 26659 / Pp 5 / PN500)</name>
    <name type="common">Cellular slime mold</name>
    <name type="synonym">Polysphondylium pallidum</name>
    <dbReference type="NCBI Taxonomy" id="670386"/>
    <lineage>
        <taxon>Eukaryota</taxon>
        <taxon>Amoebozoa</taxon>
        <taxon>Evosea</taxon>
        <taxon>Eumycetozoa</taxon>
        <taxon>Dictyostelia</taxon>
        <taxon>Acytosteliales</taxon>
        <taxon>Acytosteliaceae</taxon>
        <taxon>Heterostelium</taxon>
    </lineage>
</organism>
<dbReference type="SUPFAM" id="SSF48576">
    <property type="entry name" value="Terpenoid synthases"/>
    <property type="match status" value="1"/>
</dbReference>
<dbReference type="Gene3D" id="1.10.600.10">
    <property type="entry name" value="Farnesyl Diphosphate Synthase"/>
    <property type="match status" value="1"/>
</dbReference>
<feature type="compositionally biased region" description="Basic residues" evidence="1">
    <location>
        <begin position="82"/>
        <end position="99"/>
    </location>
</feature>
<dbReference type="STRING" id="670386.D3AXW4"/>
<dbReference type="Pfam" id="PF00494">
    <property type="entry name" value="SQS_PSY"/>
    <property type="match status" value="1"/>
</dbReference>
<accession>D3AXW4</accession>
<evidence type="ECO:0000256" key="1">
    <source>
        <dbReference type="SAM" id="MobiDB-lite"/>
    </source>
</evidence>
<gene>
    <name evidence="2" type="ORF">PPL_01021</name>
</gene>
<dbReference type="RefSeq" id="XP_020437897.1">
    <property type="nucleotide sequence ID" value="XM_020572039.1"/>
</dbReference>
<name>D3AXW4_HETP5</name>
<dbReference type="GeneID" id="31356551"/>
<sequence>MNYLFRSSGYRFALNCGNQLLFRSASPIQKNVGFLNSSIRGGPRLSYSTTTTTTATTKNDSKKVVVEQVEEDDHDHSQCGHSHSHGHGHSHAHNVHHQARPVGDSTIRESDEPVPSSAKSIFVKDLSSPEDYNYVFQRVKQFDRENYVCSILISDELARRAAFAIRAFNIETVILHSEVKSDIRLAKYKLSFWKDAINNIYNGKVYDQPLIRVLAQQIKERGLSKTWFIRLLNRREKDLNSVQMKDMDELEAYAEEIHGSLLLLNLESLGVRNSDAEHAASHLGRAMGIMTLIRGTPFHIKTRKIYIPASLTTKYGIVTERLYQGEDEQVLKLKEAIFEMASVAKIHLEKARSFKVPAPAHEAFLCAEFADDFLERLRKSDFNIFDPTLRDRIL</sequence>
<dbReference type="EMBL" id="ADBJ01000004">
    <property type="protein sequence ID" value="EFA85791.1"/>
    <property type="molecule type" value="Genomic_DNA"/>
</dbReference>
<evidence type="ECO:0000313" key="2">
    <source>
        <dbReference type="EMBL" id="EFA85791.1"/>
    </source>
</evidence>
<dbReference type="AlphaFoldDB" id="D3AXW4"/>
<proteinExistence type="predicted"/>
<dbReference type="InParanoid" id="D3AXW4"/>
<dbReference type="InterPro" id="IPR008949">
    <property type="entry name" value="Isoprenoid_synthase_dom_sf"/>
</dbReference>
<dbReference type="OMA" id="MINAREQ"/>
<dbReference type="FunCoup" id="D3AXW4">
    <property type="interactions" value="121"/>
</dbReference>
<reference evidence="2 3" key="1">
    <citation type="journal article" date="2011" name="Genome Res.">
        <title>Phylogeny-wide analysis of social amoeba genomes highlights ancient origins for complex intercellular communication.</title>
        <authorList>
            <person name="Heidel A.J."/>
            <person name="Lawal H.M."/>
            <person name="Felder M."/>
            <person name="Schilde C."/>
            <person name="Helps N.R."/>
            <person name="Tunggal B."/>
            <person name="Rivero F."/>
            <person name="John U."/>
            <person name="Schleicher M."/>
            <person name="Eichinger L."/>
            <person name="Platzer M."/>
            <person name="Noegel A.A."/>
            <person name="Schaap P."/>
            <person name="Gloeckner G."/>
        </authorList>
    </citation>
    <scope>NUCLEOTIDE SEQUENCE [LARGE SCALE GENOMIC DNA]</scope>
    <source>
        <strain evidence="3">ATCC 26659 / Pp 5 / PN500</strain>
    </source>
</reference>
<protein>
    <submittedName>
        <fullName evidence="2">UPF0551 family protein</fullName>
    </submittedName>
</protein>
<keyword evidence="3" id="KW-1185">Reference proteome</keyword>